<reference evidence="2 3" key="1">
    <citation type="submission" date="2011-04" db="EMBL/GenBank/DDBJ databases">
        <title>The Genome Sequence of Clostridium citroniae WAL-19142.</title>
        <authorList>
            <consortium name="The Broad Institute Genome Sequencing Platform"/>
            <person name="Earl A."/>
            <person name="Ward D."/>
            <person name="Feldgarden M."/>
            <person name="Gevers D."/>
            <person name="Warren Y.A."/>
            <person name="Tyrrell K.L."/>
            <person name="Citron D.M."/>
            <person name="Goldstein E.J."/>
            <person name="Daigneault M."/>
            <person name="Allen-Vercoe E."/>
            <person name="Young S.K."/>
            <person name="Zeng Q."/>
            <person name="Gargeya S."/>
            <person name="Fitzgerald M."/>
            <person name="Haas B."/>
            <person name="Abouelleil A."/>
            <person name="Alvarado L."/>
            <person name="Arachchi H.M."/>
            <person name="Berlin A."/>
            <person name="Brown A."/>
            <person name="Chapman S.B."/>
            <person name="Chen Z."/>
            <person name="Dunbar C."/>
            <person name="Freedman E."/>
            <person name="Gearin G."/>
            <person name="Gellesch M."/>
            <person name="Goldberg J."/>
            <person name="Griggs A."/>
            <person name="Gujja S."/>
            <person name="Heilman E.R."/>
            <person name="Heiman D."/>
            <person name="Howarth C."/>
            <person name="Larson L."/>
            <person name="Lui A."/>
            <person name="MacDonald P.J."/>
            <person name="Mehta T."/>
            <person name="Montmayeur A."/>
            <person name="Murphy C."/>
            <person name="Neiman D."/>
            <person name="Pearson M."/>
            <person name="Priest M."/>
            <person name="Roberts A."/>
            <person name="Saif S."/>
            <person name="Shea T."/>
            <person name="Shenoy N."/>
            <person name="Sisk P."/>
            <person name="Stolte C."/>
            <person name="Sykes S."/>
            <person name="White J."/>
            <person name="Yandava C."/>
            <person name="Wortman J."/>
            <person name="Nusbaum C."/>
            <person name="Birren B."/>
        </authorList>
    </citation>
    <scope>NUCLEOTIDE SEQUENCE [LARGE SCALE GENOMIC DNA]</scope>
    <source>
        <strain evidence="2 3">WAL-19142</strain>
    </source>
</reference>
<keyword evidence="1" id="KW-1133">Transmembrane helix</keyword>
<keyword evidence="1" id="KW-0472">Membrane</keyword>
<dbReference type="GeneID" id="93162106"/>
<evidence type="ECO:0000256" key="1">
    <source>
        <dbReference type="SAM" id="Phobius"/>
    </source>
</evidence>
<dbReference type="AlphaFoldDB" id="A0A0J9C230"/>
<evidence type="ECO:0000313" key="3">
    <source>
        <dbReference type="Proteomes" id="UP000037392"/>
    </source>
</evidence>
<protein>
    <submittedName>
        <fullName evidence="2">Uncharacterized protein</fullName>
    </submittedName>
</protein>
<accession>A0A0J9C230</accession>
<evidence type="ECO:0000313" key="2">
    <source>
        <dbReference type="EMBL" id="KMW18451.1"/>
    </source>
</evidence>
<comment type="caution">
    <text evidence="2">The sequence shown here is derived from an EMBL/GenBank/DDBJ whole genome shotgun (WGS) entry which is preliminary data.</text>
</comment>
<gene>
    <name evidence="2" type="ORF">HMPREF9470_03361</name>
</gene>
<dbReference type="EMBL" id="ADLK01000024">
    <property type="protein sequence ID" value="KMW18451.1"/>
    <property type="molecule type" value="Genomic_DNA"/>
</dbReference>
<name>A0A0J9C230_9FIRM</name>
<dbReference type="InterPro" id="IPR007563">
    <property type="entry name" value="DUF554"/>
</dbReference>
<dbReference type="Pfam" id="PF04474">
    <property type="entry name" value="DUF554"/>
    <property type="match status" value="1"/>
</dbReference>
<feature type="transmembrane region" description="Helical" evidence="1">
    <location>
        <begin position="35"/>
        <end position="54"/>
    </location>
</feature>
<sequence>MYPKGIIIECCCVLLGTNLGSVIKNRVPVRIKQPMNTIFGIAAIAIGVTSLIRLESLPAVIIALILGALIEEGIDLDRNAAVPGADLALFLAVWPDDVISTEM</sequence>
<dbReference type="OrthoDB" id="9797976at2"/>
<feature type="transmembrane region" description="Helical" evidence="1">
    <location>
        <begin position="6"/>
        <end position="23"/>
    </location>
</feature>
<keyword evidence="1" id="KW-0812">Transmembrane</keyword>
<proteinExistence type="predicted"/>
<dbReference type="PANTHER" id="PTHR36111">
    <property type="entry name" value="INNER MEMBRANE PROTEIN-RELATED"/>
    <property type="match status" value="1"/>
</dbReference>
<organism evidence="2 3">
    <name type="scientific">[Clostridium] citroniae WAL-19142</name>
    <dbReference type="NCBI Taxonomy" id="742734"/>
    <lineage>
        <taxon>Bacteria</taxon>
        <taxon>Bacillati</taxon>
        <taxon>Bacillota</taxon>
        <taxon>Clostridia</taxon>
        <taxon>Lachnospirales</taxon>
        <taxon>Lachnospiraceae</taxon>
        <taxon>Enterocloster</taxon>
    </lineage>
</organism>
<dbReference type="PANTHER" id="PTHR36111:SF2">
    <property type="entry name" value="INNER MEMBRANE PROTEIN"/>
    <property type="match status" value="1"/>
</dbReference>
<dbReference type="RefSeq" id="WP_045094006.1">
    <property type="nucleotide sequence ID" value="NZ_KQ235879.1"/>
</dbReference>
<dbReference type="PATRIC" id="fig|742734.4.peg.3600"/>
<dbReference type="Proteomes" id="UP000037392">
    <property type="component" value="Unassembled WGS sequence"/>
</dbReference>